<dbReference type="PANTHER" id="PTHR42685:SF22">
    <property type="entry name" value="CONDITIONED MEDIUM FACTOR RECEPTOR 1"/>
    <property type="match status" value="1"/>
</dbReference>
<dbReference type="Proteomes" id="UP000732193">
    <property type="component" value="Unassembled WGS sequence"/>
</dbReference>
<evidence type="ECO:0000313" key="2">
    <source>
        <dbReference type="Proteomes" id="UP000732193"/>
    </source>
</evidence>
<proteinExistence type="predicted"/>
<dbReference type="Gene3D" id="3.50.50.60">
    <property type="entry name" value="FAD/NAD(P)-binding domain"/>
    <property type="match status" value="1"/>
</dbReference>
<dbReference type="GO" id="GO:0004497">
    <property type="term" value="F:monooxygenase activity"/>
    <property type="evidence" value="ECO:0007669"/>
    <property type="project" value="InterPro"/>
</dbReference>
<organism evidence="1 2">
    <name type="scientific">Sulfitobacter geojensis</name>
    <dbReference type="NCBI Taxonomy" id="1342299"/>
    <lineage>
        <taxon>Bacteria</taxon>
        <taxon>Pseudomonadati</taxon>
        <taxon>Pseudomonadota</taxon>
        <taxon>Alphaproteobacteria</taxon>
        <taxon>Rhodobacterales</taxon>
        <taxon>Roseobacteraceae</taxon>
        <taxon>Sulfitobacter</taxon>
    </lineage>
</organism>
<evidence type="ECO:0000313" key="1">
    <source>
        <dbReference type="EMBL" id="MBM1715075.1"/>
    </source>
</evidence>
<dbReference type="InterPro" id="IPR036188">
    <property type="entry name" value="FAD/NAD-bd_sf"/>
</dbReference>
<dbReference type="InterPro" id="IPR050407">
    <property type="entry name" value="Geranylgeranyl_reductase"/>
</dbReference>
<dbReference type="AlphaFoldDB" id="A0AAE2W063"/>
<dbReference type="Gene3D" id="3.30.9.100">
    <property type="match status" value="1"/>
</dbReference>
<name>A0AAE2W063_9RHOB</name>
<dbReference type="InterPro" id="IPR006905">
    <property type="entry name" value="Flavin_halogenase"/>
</dbReference>
<accession>A0AAE2W063</accession>
<dbReference type="EMBL" id="JAFBRM010000004">
    <property type="protein sequence ID" value="MBM1715075.1"/>
    <property type="molecule type" value="Genomic_DNA"/>
</dbReference>
<dbReference type="Pfam" id="PF04820">
    <property type="entry name" value="Trp_halogenase"/>
    <property type="match status" value="1"/>
</dbReference>
<gene>
    <name evidence="1" type="ORF">JQV55_16005</name>
</gene>
<dbReference type="SUPFAM" id="SSF51905">
    <property type="entry name" value="FAD/NAD(P)-binding domain"/>
    <property type="match status" value="1"/>
</dbReference>
<comment type="caution">
    <text evidence="1">The sequence shown here is derived from an EMBL/GenBank/DDBJ whole genome shotgun (WGS) entry which is preliminary data.</text>
</comment>
<dbReference type="PRINTS" id="PR00420">
    <property type="entry name" value="RNGMNOXGNASE"/>
</dbReference>
<dbReference type="PANTHER" id="PTHR42685">
    <property type="entry name" value="GERANYLGERANYL DIPHOSPHATE REDUCTASE"/>
    <property type="match status" value="1"/>
</dbReference>
<reference evidence="1 2" key="1">
    <citation type="submission" date="2021-01" db="EMBL/GenBank/DDBJ databases">
        <title>Diatom-associated Roseobacters Show Island Model of Population Structure.</title>
        <authorList>
            <person name="Qu L."/>
            <person name="Feng X."/>
            <person name="Chen Y."/>
            <person name="Li L."/>
            <person name="Wang X."/>
            <person name="Hu Z."/>
            <person name="Wang H."/>
            <person name="Luo H."/>
        </authorList>
    </citation>
    <scope>NUCLEOTIDE SEQUENCE [LARGE SCALE GENOMIC DNA]</scope>
    <source>
        <strain evidence="1 2">TR60-84</strain>
    </source>
</reference>
<keyword evidence="2" id="KW-1185">Reference proteome</keyword>
<dbReference type="RefSeq" id="WP_203242967.1">
    <property type="nucleotide sequence ID" value="NZ_JAFBRH010000004.1"/>
</dbReference>
<protein>
    <submittedName>
        <fullName evidence="1">Tryptophan 7-halogenase</fullName>
    </submittedName>
</protein>
<sequence length="446" mass="46556">MRKSSVQVAVAGAGPAGAIAARQLGLAGLDVVLIDPFVTPAGHLIESFPASGAPLAEEIGLLAAICDVSDGPAEAMRMAWRDVPETRAFEGAGPLLLDRIALHEKLRAEALRHVAPLQARLRGVVTSGRKVKLSTSAGTIRCDMLIDARGRQAQKRAASDMTALPFSAVNDLPPHQMWLEALPDGWVWACSLGGGVMQGAVFQRAAVLAGMRGPARAAYVADCLAGTDTFVGARGIDAGQPAAAGLSAAADPLVSNRHILVGDAALARDPIASHGLVHAMRSGVQGALAVLTALDRDCDSQAAFSFMRHKHREAVAAARLATQRAYADQSRFETPFWATCAPPRVIPDQPDIGQGAVTLAAPLTRAPVLENDRIRWRPAIELSASDSFLTGSGSITALDIAAACRPAAPLPEIANRLGRQHDMPAVFEVLERLTLGGAFVQAAVAP</sequence>